<dbReference type="AlphaFoldDB" id="A0AA41Y221"/>
<gene>
    <name evidence="1" type="ORF">NC803_10220</name>
    <name evidence="2" type="ORF">NC856_10715</name>
</gene>
<evidence type="ECO:0000313" key="2">
    <source>
        <dbReference type="EMBL" id="MCV9882742.1"/>
    </source>
</evidence>
<sequence>MKIANSTFTSIMAGMLINVDAGMLREEAESSKGLPLQPTSIRYRPKVKAVLDVLSERMGITSSEVTNIMLDGLFRSTFFPLENRAASVYERFQLLMDAHGLGVTDIAALLVPWNVKLSILESRERTMDYLTSDLLTTVAQWFRVSPEWLTGESRFIVPSASYSWYEQVEPEAICRHFITGCAPAVPLTNGLCLEAENSEEYRDKSRTNEVIFWHTEEVSYPRKCGIIIKERRNINGVKFDSVFASYFYYVDDVSKKNIAKLINYCECASEYNTLTWKAVLLPKQHAFFLSTGELLPIMLLKTIEESPLWDVSEFLSEENKINNSLLSNKTK</sequence>
<accession>A0AA41Y221</accession>
<dbReference type="EMBL" id="JAMPJU010000007">
    <property type="protein sequence ID" value="MCV9882742.1"/>
    <property type="molecule type" value="Genomic_DNA"/>
</dbReference>
<protein>
    <recommendedName>
        <fullName evidence="5">Conjugal transfer protein TraE</fullName>
    </recommendedName>
</protein>
<dbReference type="EMBL" id="JAMPJT010000006">
    <property type="protein sequence ID" value="MCV9879224.1"/>
    <property type="molecule type" value="Genomic_DNA"/>
</dbReference>
<proteinExistence type="predicted"/>
<dbReference type="Proteomes" id="UP001165568">
    <property type="component" value="Unassembled WGS sequence"/>
</dbReference>
<evidence type="ECO:0000313" key="4">
    <source>
        <dbReference type="Proteomes" id="UP001165569"/>
    </source>
</evidence>
<dbReference type="RefSeq" id="WP_264090427.1">
    <property type="nucleotide sequence ID" value="NZ_JAMPJT010000006.1"/>
</dbReference>
<name>A0AA41Y221_9GAMM</name>
<evidence type="ECO:0000313" key="3">
    <source>
        <dbReference type="Proteomes" id="UP001165568"/>
    </source>
</evidence>
<comment type="caution">
    <text evidence="1">The sequence shown here is derived from an EMBL/GenBank/DDBJ whole genome shotgun (WGS) entry which is preliminary data.</text>
</comment>
<dbReference type="Proteomes" id="UP001165569">
    <property type="component" value="Unassembled WGS sequence"/>
</dbReference>
<evidence type="ECO:0000313" key="1">
    <source>
        <dbReference type="EMBL" id="MCV9879224.1"/>
    </source>
</evidence>
<keyword evidence="3" id="KW-1185">Reference proteome</keyword>
<organism evidence="1 4">
    <name type="scientific">Brenneria izbisi</name>
    <dbReference type="NCBI Taxonomy" id="2939450"/>
    <lineage>
        <taxon>Bacteria</taxon>
        <taxon>Pseudomonadati</taxon>
        <taxon>Pseudomonadota</taxon>
        <taxon>Gammaproteobacteria</taxon>
        <taxon>Enterobacterales</taxon>
        <taxon>Pectobacteriaceae</taxon>
        <taxon>Brenneria</taxon>
    </lineage>
</organism>
<reference evidence="1" key="1">
    <citation type="submission" date="2022-04" db="EMBL/GenBank/DDBJ databases">
        <title>Brenneria sp. isolated from walnut trees in Serbia.</title>
        <authorList>
            <person name="Gasic K."/>
            <person name="Zlatkovic N."/>
            <person name="Kuzmanovic N."/>
        </authorList>
    </citation>
    <scope>NUCLEOTIDE SEQUENCE</scope>
    <source>
        <strain evidence="2">KBI 423</strain>
        <strain evidence="1">KBI 447</strain>
    </source>
</reference>
<evidence type="ECO:0008006" key="5">
    <source>
        <dbReference type="Google" id="ProtNLM"/>
    </source>
</evidence>